<evidence type="ECO:0000259" key="6">
    <source>
        <dbReference type="Pfam" id="PF23764"/>
    </source>
</evidence>
<reference evidence="7 8" key="1">
    <citation type="submission" date="2021-06" db="EMBL/GenBank/DDBJ databases">
        <authorList>
            <person name="Criscuolo A."/>
        </authorList>
    </citation>
    <scope>NUCLEOTIDE SEQUENCE [LARGE SCALE GENOMIC DNA]</scope>
    <source>
        <strain evidence="8">CIP 111802</strain>
    </source>
</reference>
<sequence>MQTQTIVSMESFGLSGGLDGSDQDCTLAVYRALQYCREVERPKLVFPKGRYHFWPERAVERHYYISNHDQEQTRHIVFPLLGFQHLTVDGQGSEFIFHGVLTPFVIDESQHVTLMRFSVDWERPLLSQGTVTSVGDDFFDVQVPPQYTYEIIDRKLHFHGEGWTERVKGIIEMDPQTCAPAYQSGDWLNYGHYAPISVDEIAPGLVRHSGSMKRKPAIGSELVFQCGKRNAAGIFIKDSEDVRVESVDMYHAFGMGVIAQRTTDIHLDAFCVKRKPGSTRLFTTRADATHFVYCRGTIRIENCLFENQMDDPCNVHGIYLSIEEQIADDTLLLKLNHFQQTGVRVIGPGDALRFVSAATFAPYAQSTVKQVEPVNRHYWLVTFDKPIPPGVAVRDLAENITWSPDLIVHHCTVRANRARGFLITSPGKVLLEHNTISAPGAGIKISGDANSWYESGAVQDVTIRSNTFLDCNYCYPHWGKAVIDIDPVIQAPETLPACYHRNIRIEGNRFRTYELALVKGYSVDGLIFTNNVIETTDHYPKHRAAVHAIELTASRNVSISGNRIIGEQRTARIGDQVVAVT</sequence>
<evidence type="ECO:0000313" key="8">
    <source>
        <dbReference type="Proteomes" id="UP000730618"/>
    </source>
</evidence>
<keyword evidence="4 7" id="KW-0326">Glycosidase</keyword>
<dbReference type="InterPro" id="IPR056441">
    <property type="entry name" value="Beta-barrel_GLAA-B_II"/>
</dbReference>
<protein>
    <submittedName>
        <fullName evidence="7">Alpha-1,3-galactosidase B</fullName>
        <ecNumber evidence="7">3.2.1.-</ecNumber>
    </submittedName>
</protein>
<organism evidence="7 8">
    <name type="scientific">Paenibacillus allorhizosphaerae</name>
    <dbReference type="NCBI Taxonomy" id="2849866"/>
    <lineage>
        <taxon>Bacteria</taxon>
        <taxon>Bacillati</taxon>
        <taxon>Bacillota</taxon>
        <taxon>Bacilli</taxon>
        <taxon>Bacillales</taxon>
        <taxon>Paenibacillaceae</taxon>
        <taxon>Paenibacillus</taxon>
    </lineage>
</organism>
<dbReference type="EMBL" id="CAJVCE010000003">
    <property type="protein sequence ID" value="CAG7627809.1"/>
    <property type="molecule type" value="Genomic_DNA"/>
</dbReference>
<dbReference type="InterPro" id="IPR057275">
    <property type="entry name" value="Beta-barrel_GLAA-B_I"/>
</dbReference>
<proteinExistence type="predicted"/>
<evidence type="ECO:0000256" key="4">
    <source>
        <dbReference type="ARBA" id="ARBA00023295"/>
    </source>
</evidence>
<name>A0ABN7THR6_9BACL</name>
<gene>
    <name evidence="7" type="primary">glaB_1</name>
    <name evidence="7" type="ORF">PAECIP111802_01391</name>
</gene>
<dbReference type="SMART" id="SM00710">
    <property type="entry name" value="PbH1"/>
    <property type="match status" value="6"/>
</dbReference>
<dbReference type="EC" id="3.2.1.-" evidence="7"/>
<evidence type="ECO:0000313" key="7">
    <source>
        <dbReference type="EMBL" id="CAG7627809.1"/>
    </source>
</evidence>
<dbReference type="Proteomes" id="UP000730618">
    <property type="component" value="Unassembled WGS sequence"/>
</dbReference>
<evidence type="ECO:0000256" key="1">
    <source>
        <dbReference type="ARBA" id="ARBA00022729"/>
    </source>
</evidence>
<dbReference type="Pfam" id="PF23764">
    <property type="entry name" value="Beta-barrel_GLAA-B_II"/>
    <property type="match status" value="1"/>
</dbReference>
<dbReference type="RefSeq" id="WP_218097734.1">
    <property type="nucleotide sequence ID" value="NZ_CAJVCE010000003.1"/>
</dbReference>
<accession>A0ABN7THR6</accession>
<comment type="caution">
    <text evidence="7">The sequence shown here is derived from an EMBL/GenBank/DDBJ whole genome shotgun (WGS) entry which is preliminary data.</text>
</comment>
<dbReference type="InterPro" id="IPR006626">
    <property type="entry name" value="PbH1"/>
</dbReference>
<keyword evidence="2" id="KW-0677">Repeat</keyword>
<feature type="domain" description="GLAA-B beta-barrel" evidence="6">
    <location>
        <begin position="330"/>
        <end position="396"/>
    </location>
</feature>
<keyword evidence="3 7" id="KW-0378">Hydrolase</keyword>
<evidence type="ECO:0000256" key="2">
    <source>
        <dbReference type="ARBA" id="ARBA00022737"/>
    </source>
</evidence>
<dbReference type="Pfam" id="PF23763">
    <property type="entry name" value="Beta-barrel_GLAA-B_I"/>
    <property type="match status" value="1"/>
</dbReference>
<keyword evidence="1" id="KW-0732">Signal</keyword>
<feature type="domain" description="GLAA-B beta-barrel" evidence="5">
    <location>
        <begin position="127"/>
        <end position="220"/>
    </location>
</feature>
<dbReference type="GO" id="GO:0016798">
    <property type="term" value="F:hydrolase activity, acting on glycosyl bonds"/>
    <property type="evidence" value="ECO:0007669"/>
    <property type="project" value="UniProtKB-KW"/>
</dbReference>
<evidence type="ECO:0000259" key="5">
    <source>
        <dbReference type="Pfam" id="PF23763"/>
    </source>
</evidence>
<keyword evidence="8" id="KW-1185">Reference proteome</keyword>
<evidence type="ECO:0000256" key="3">
    <source>
        <dbReference type="ARBA" id="ARBA00022801"/>
    </source>
</evidence>